<name>A0ABR8UHW6_9GAMM</name>
<keyword evidence="1" id="KW-0472">Membrane</keyword>
<dbReference type="Proteomes" id="UP000647183">
    <property type="component" value="Unassembled WGS sequence"/>
</dbReference>
<keyword evidence="1" id="KW-1133">Transmembrane helix</keyword>
<protein>
    <submittedName>
        <fullName evidence="2">Uncharacterized protein</fullName>
    </submittedName>
</protein>
<sequence length="152" mass="16354">MKAFVIAFVVFVAVSIVTGWMQLGWLGTIAALVVAVVVYSRVSRSSSAATGSEVAAGNAGAATFSWKGIDVYQDQGFFTYRGGRYEIANVVRISYETSGNRGCLGGTHYKIHIHMNDLKMPRVTVGAGNVTHGGNDETERNYERLGIVLGCR</sequence>
<proteinExistence type="predicted"/>
<accession>A0ABR8UHW6</accession>
<feature type="transmembrane region" description="Helical" evidence="1">
    <location>
        <begin position="25"/>
        <end position="42"/>
    </location>
</feature>
<comment type="caution">
    <text evidence="2">The sequence shown here is derived from an EMBL/GenBank/DDBJ whole genome shotgun (WGS) entry which is preliminary data.</text>
</comment>
<keyword evidence="1" id="KW-0812">Transmembrane</keyword>
<evidence type="ECO:0000256" key="1">
    <source>
        <dbReference type="SAM" id="Phobius"/>
    </source>
</evidence>
<dbReference type="EMBL" id="JACSQJ010000002">
    <property type="protein sequence ID" value="MBD7987625.1"/>
    <property type="molecule type" value="Genomic_DNA"/>
</dbReference>
<evidence type="ECO:0000313" key="2">
    <source>
        <dbReference type="EMBL" id="MBD7987625.1"/>
    </source>
</evidence>
<organism evidence="2 3">
    <name type="scientific">Luteimonas colneyensis</name>
    <dbReference type="NCBI Taxonomy" id="2762230"/>
    <lineage>
        <taxon>Bacteria</taxon>
        <taxon>Pseudomonadati</taxon>
        <taxon>Pseudomonadota</taxon>
        <taxon>Gammaproteobacteria</taxon>
        <taxon>Lysobacterales</taxon>
        <taxon>Lysobacteraceae</taxon>
        <taxon>Luteimonas</taxon>
    </lineage>
</organism>
<evidence type="ECO:0000313" key="3">
    <source>
        <dbReference type="Proteomes" id="UP000647183"/>
    </source>
</evidence>
<dbReference type="RefSeq" id="WP_191728843.1">
    <property type="nucleotide sequence ID" value="NZ_JACSQJ010000002.1"/>
</dbReference>
<gene>
    <name evidence="2" type="ORF">H9645_06230</name>
</gene>
<reference evidence="2 3" key="1">
    <citation type="submission" date="2020-08" db="EMBL/GenBank/DDBJ databases">
        <title>A Genomic Blueprint of the Chicken Gut Microbiome.</title>
        <authorList>
            <person name="Gilroy R."/>
            <person name="Ravi A."/>
            <person name="Getino M."/>
            <person name="Pursley I."/>
            <person name="Horton D.L."/>
            <person name="Alikhan N.-F."/>
            <person name="Baker D."/>
            <person name="Gharbi K."/>
            <person name="Hall N."/>
            <person name="Watson M."/>
            <person name="Adriaenssens E.M."/>
            <person name="Foster-Nyarko E."/>
            <person name="Jarju S."/>
            <person name="Secka A."/>
            <person name="Antonio M."/>
            <person name="Oren A."/>
            <person name="Chaudhuri R."/>
            <person name="La Ragione R.M."/>
            <person name="Hildebrand F."/>
            <person name="Pallen M.J."/>
        </authorList>
    </citation>
    <scope>NUCLEOTIDE SEQUENCE [LARGE SCALE GENOMIC DNA]</scope>
    <source>
        <strain evidence="2 3">Sa2BVA3</strain>
    </source>
</reference>
<keyword evidence="3" id="KW-1185">Reference proteome</keyword>